<dbReference type="Gene3D" id="3.30.430.20">
    <property type="entry name" value="Gnk2 domain, C-X8-C-X2-C motif"/>
    <property type="match status" value="1"/>
</dbReference>
<protein>
    <recommendedName>
        <fullName evidence="3">Gnk2-homologous domain-containing protein</fullName>
    </recommendedName>
</protein>
<accession>A0AAV2GT23</accession>
<organism evidence="4 5">
    <name type="scientific">Linum trigynum</name>
    <dbReference type="NCBI Taxonomy" id="586398"/>
    <lineage>
        <taxon>Eukaryota</taxon>
        <taxon>Viridiplantae</taxon>
        <taxon>Streptophyta</taxon>
        <taxon>Embryophyta</taxon>
        <taxon>Tracheophyta</taxon>
        <taxon>Spermatophyta</taxon>
        <taxon>Magnoliopsida</taxon>
        <taxon>eudicotyledons</taxon>
        <taxon>Gunneridae</taxon>
        <taxon>Pentapetalae</taxon>
        <taxon>rosids</taxon>
        <taxon>fabids</taxon>
        <taxon>Malpighiales</taxon>
        <taxon>Linaceae</taxon>
        <taxon>Linum</taxon>
    </lineage>
</organism>
<reference evidence="4 5" key="1">
    <citation type="submission" date="2024-04" db="EMBL/GenBank/DDBJ databases">
        <authorList>
            <person name="Fracassetti M."/>
        </authorList>
    </citation>
    <scope>NUCLEOTIDE SEQUENCE [LARGE SCALE GENOMIC DNA]</scope>
</reference>
<gene>
    <name evidence="4" type="ORF">LTRI10_LOCUS53039</name>
</gene>
<dbReference type="EMBL" id="OZ034822">
    <property type="protein sequence ID" value="CAL1413839.1"/>
    <property type="molecule type" value="Genomic_DNA"/>
</dbReference>
<evidence type="ECO:0000256" key="2">
    <source>
        <dbReference type="ARBA" id="ARBA00022737"/>
    </source>
</evidence>
<keyword evidence="5" id="KW-1185">Reference proteome</keyword>
<evidence type="ECO:0000313" key="5">
    <source>
        <dbReference type="Proteomes" id="UP001497516"/>
    </source>
</evidence>
<sequence length="101" mass="10905">MFAAGLSLCGRGVPQNPKTYFASVEKVLGELVHLTPGKDRFIDKAKSGKVSGAAACYTEKPATCKSCLEHTKARLERCKGSTSGGNFNEVCNMEFWRTGDN</sequence>
<keyword evidence="1" id="KW-0732">Signal</keyword>
<evidence type="ECO:0000256" key="1">
    <source>
        <dbReference type="ARBA" id="ARBA00022729"/>
    </source>
</evidence>
<keyword evidence="2" id="KW-0677">Repeat</keyword>
<evidence type="ECO:0000259" key="3">
    <source>
        <dbReference type="Pfam" id="PF01657"/>
    </source>
</evidence>
<dbReference type="Proteomes" id="UP001497516">
    <property type="component" value="Chromosome 9"/>
</dbReference>
<dbReference type="AlphaFoldDB" id="A0AAV2GT23"/>
<dbReference type="InterPro" id="IPR038408">
    <property type="entry name" value="GNK2_sf"/>
</dbReference>
<feature type="domain" description="Gnk2-homologous" evidence="3">
    <location>
        <begin position="15"/>
        <end position="95"/>
    </location>
</feature>
<evidence type="ECO:0000313" key="4">
    <source>
        <dbReference type="EMBL" id="CAL1413839.1"/>
    </source>
</evidence>
<dbReference type="Pfam" id="PF01657">
    <property type="entry name" value="Stress-antifung"/>
    <property type="match status" value="1"/>
</dbReference>
<dbReference type="InterPro" id="IPR002902">
    <property type="entry name" value="GNK2"/>
</dbReference>
<name>A0AAV2GT23_9ROSI</name>
<proteinExistence type="predicted"/>